<dbReference type="EMBL" id="KN847046">
    <property type="protein sequence ID" value="KIW22617.1"/>
    <property type="molecule type" value="Genomic_DNA"/>
</dbReference>
<dbReference type="AlphaFoldDB" id="A0A0D2ACQ3"/>
<keyword evidence="2 5" id="KW-0812">Transmembrane</keyword>
<feature type="transmembrane region" description="Helical" evidence="5">
    <location>
        <begin position="282"/>
        <end position="305"/>
    </location>
</feature>
<keyword evidence="3 5" id="KW-1133">Transmembrane helix</keyword>
<feature type="transmembrane region" description="Helical" evidence="5">
    <location>
        <begin position="117"/>
        <end position="141"/>
    </location>
</feature>
<organism evidence="6 7">
    <name type="scientific">Cladophialophora immunda</name>
    <dbReference type="NCBI Taxonomy" id="569365"/>
    <lineage>
        <taxon>Eukaryota</taxon>
        <taxon>Fungi</taxon>
        <taxon>Dikarya</taxon>
        <taxon>Ascomycota</taxon>
        <taxon>Pezizomycotina</taxon>
        <taxon>Eurotiomycetes</taxon>
        <taxon>Chaetothyriomycetidae</taxon>
        <taxon>Chaetothyriales</taxon>
        <taxon>Herpotrichiellaceae</taxon>
        <taxon>Cladophialophora</taxon>
    </lineage>
</organism>
<keyword evidence="4 5" id="KW-0472">Membrane</keyword>
<protein>
    <submittedName>
        <fullName evidence="6">Uncharacterized protein</fullName>
    </submittedName>
</protein>
<dbReference type="PANTHER" id="PTHR23294">
    <property type="entry name" value="ET TRANSLATION PRODUCT-RELATED"/>
    <property type="match status" value="1"/>
</dbReference>
<gene>
    <name evidence="6" type="ORF">PV07_10897</name>
</gene>
<evidence type="ECO:0000256" key="1">
    <source>
        <dbReference type="ARBA" id="ARBA00004141"/>
    </source>
</evidence>
<feature type="transmembrane region" description="Helical" evidence="5">
    <location>
        <begin position="393"/>
        <end position="411"/>
    </location>
</feature>
<feature type="transmembrane region" description="Helical" evidence="5">
    <location>
        <begin position="362"/>
        <end position="381"/>
    </location>
</feature>
<dbReference type="OrthoDB" id="196103at2759"/>
<dbReference type="Pfam" id="PF05978">
    <property type="entry name" value="UNC-93"/>
    <property type="match status" value="1"/>
</dbReference>
<name>A0A0D2ACQ3_9EURO</name>
<sequence>MHFDGVLRVMAHLGMLKYKPTPAAAPCPQPNFVKLSVPIAPVDGFWYPQAAICIVSVTLFVGPGLYLAVALIGAGGGRATSLDVANISNGVLYGCYAVAAPFVGPLINLFGHSWFPYAAGAYLGICAAYLWVTATYTIMAYPEERVKGRWRAFQWCFIMAGSSVGGIIALSITWNTGREGVSNALCIIFITLQCCAVVLCFLVRHPMHLRRSDGTELAEFRHLSVKESLAYSGRLLTDWRIICLVPAMFAPEMFFPLQSHINGYAFSLRTARAEQFSEQRRALFAIALDVVWITGAYIAQTVWLASWKFRLSVPGPDIDVTDSAYAGAIVIYIFFAAQYSLFQNVVIYVLGAITNDPRKAAALSGLLVGLQSSGTAVSFGVTATAKPLMNQNIAYFALTTICWPLLAFVVWKGVTVTTYTIEAAEGVIPPVKIAQELHIDKSVEVDIAPSTVGDLKS</sequence>
<dbReference type="GeneID" id="27350091"/>
<evidence type="ECO:0000256" key="3">
    <source>
        <dbReference type="ARBA" id="ARBA00022989"/>
    </source>
</evidence>
<dbReference type="GO" id="GO:0016020">
    <property type="term" value="C:membrane"/>
    <property type="evidence" value="ECO:0007669"/>
    <property type="project" value="UniProtKB-SubCell"/>
</dbReference>
<dbReference type="InterPro" id="IPR010291">
    <property type="entry name" value="Ion_channel_UNC-93"/>
</dbReference>
<evidence type="ECO:0000256" key="2">
    <source>
        <dbReference type="ARBA" id="ARBA00022692"/>
    </source>
</evidence>
<dbReference type="Proteomes" id="UP000054466">
    <property type="component" value="Unassembled WGS sequence"/>
</dbReference>
<accession>A0A0D2ACQ3</accession>
<dbReference type="SUPFAM" id="SSF103473">
    <property type="entry name" value="MFS general substrate transporter"/>
    <property type="match status" value="1"/>
</dbReference>
<feature type="transmembrane region" description="Helical" evidence="5">
    <location>
        <begin position="90"/>
        <end position="111"/>
    </location>
</feature>
<evidence type="ECO:0000313" key="7">
    <source>
        <dbReference type="Proteomes" id="UP000054466"/>
    </source>
</evidence>
<comment type="subcellular location">
    <subcellularLocation>
        <location evidence="1">Membrane</location>
        <topology evidence="1">Multi-pass membrane protein</topology>
    </subcellularLocation>
</comment>
<feature type="transmembrane region" description="Helical" evidence="5">
    <location>
        <begin position="325"/>
        <end position="350"/>
    </location>
</feature>
<evidence type="ECO:0000256" key="5">
    <source>
        <dbReference type="SAM" id="Phobius"/>
    </source>
</evidence>
<feature type="transmembrane region" description="Helical" evidence="5">
    <location>
        <begin position="153"/>
        <end position="174"/>
    </location>
</feature>
<evidence type="ECO:0000313" key="6">
    <source>
        <dbReference type="EMBL" id="KIW22617.1"/>
    </source>
</evidence>
<feature type="transmembrane region" description="Helical" evidence="5">
    <location>
        <begin position="45"/>
        <end position="69"/>
    </location>
</feature>
<dbReference type="VEuPathDB" id="FungiDB:PV07_10897"/>
<dbReference type="RefSeq" id="XP_016242833.1">
    <property type="nucleotide sequence ID" value="XM_016398271.1"/>
</dbReference>
<dbReference type="InterPro" id="IPR036259">
    <property type="entry name" value="MFS_trans_sf"/>
</dbReference>
<dbReference type="HOGENOM" id="CLU_030884_0_0_1"/>
<feature type="transmembrane region" description="Helical" evidence="5">
    <location>
        <begin position="180"/>
        <end position="203"/>
    </location>
</feature>
<reference evidence="6 7" key="1">
    <citation type="submission" date="2015-01" db="EMBL/GenBank/DDBJ databases">
        <title>The Genome Sequence of Cladophialophora immunda CBS83496.</title>
        <authorList>
            <consortium name="The Broad Institute Genomics Platform"/>
            <person name="Cuomo C."/>
            <person name="de Hoog S."/>
            <person name="Gorbushina A."/>
            <person name="Stielow B."/>
            <person name="Teixiera M."/>
            <person name="Abouelleil A."/>
            <person name="Chapman S.B."/>
            <person name="Priest M."/>
            <person name="Young S.K."/>
            <person name="Wortman J."/>
            <person name="Nusbaum C."/>
            <person name="Birren B."/>
        </authorList>
    </citation>
    <scope>NUCLEOTIDE SEQUENCE [LARGE SCALE GENOMIC DNA]</scope>
    <source>
        <strain evidence="6 7">CBS 83496</strain>
    </source>
</reference>
<dbReference type="InterPro" id="IPR051617">
    <property type="entry name" value="UNC-93-like_regulator"/>
</dbReference>
<keyword evidence="7" id="KW-1185">Reference proteome</keyword>
<evidence type="ECO:0000256" key="4">
    <source>
        <dbReference type="ARBA" id="ARBA00023136"/>
    </source>
</evidence>
<dbReference type="PANTHER" id="PTHR23294:SF59">
    <property type="entry name" value="UNC93-LIKE PROTEIN C922.05C"/>
    <property type="match status" value="1"/>
</dbReference>
<proteinExistence type="predicted"/>